<evidence type="ECO:0000256" key="9">
    <source>
        <dbReference type="PIRSR" id="PIRSR000858-1"/>
    </source>
</evidence>
<evidence type="ECO:0000256" key="7">
    <source>
        <dbReference type="ARBA" id="ARBA00054372"/>
    </source>
</evidence>
<keyword evidence="6 8" id="KW-0496">Mitochondrion</keyword>
<sequence>MVVLSRLAKPLTISRNIQPIFIVHNNFSTSSRLNVKIYASAKEAVQDIPDNSKLLVGGFGLCGIPENLINALSETGQKGLTCVSNNAGVDDWGLGVLLKTRQIKKMVSSYVGENAEFARQYLSGELELEFTPQGTLAERIRAAGAGIPAFYTPTGYGTLIQEGGAPIKYSKTEKGKVEIESNAKETRVFNNNNYVMEEAIWGDYALIKAWRADKLGNIQFRHTAGNFNNAMCKASKCTIVEVEEIVEPGDIDPICVHIPSIYCDRLVLGKNYKKPIERPMFASEGPVKPATSAAGRSREIIAARAALEFRDGMYANLGIGIPTLCPNYIPDGIKVHLQSENGVIGVGPYPKKGKEDADLINAGKETITLLPGASIFGSDESFAMIRGSHMDITILGALQVSQFGDLANWMIPGKLVKGMGGAMDLVSAPGARVIVTMEHCSKNGEPKILPVCDLPLTGKHVASRIITDMAVFDVDKQAGLTLIEVRSDLNVDDIKKVTGAPFKVSDKLKPMGQAKLNQH</sequence>
<dbReference type="FunFam" id="3.40.1080.10:FF:000001">
    <property type="entry name" value="Succinyl-coa:3-ketoacid-coenzyme a transferase subunit b"/>
    <property type="match status" value="1"/>
</dbReference>
<comment type="subcellular location">
    <subcellularLocation>
        <location evidence="1">Mitochondrion</location>
    </subcellularLocation>
</comment>
<dbReference type="InterPro" id="IPR004165">
    <property type="entry name" value="CoA_trans_fam_I"/>
</dbReference>
<dbReference type="Proteomes" id="UP000024635">
    <property type="component" value="Unassembled WGS sequence"/>
</dbReference>
<dbReference type="NCBIfam" id="TIGR02429">
    <property type="entry name" value="pcaI_scoA_fam"/>
    <property type="match status" value="1"/>
</dbReference>
<dbReference type="SUPFAM" id="SSF100950">
    <property type="entry name" value="NagB/RpiA/CoA transferase-like"/>
    <property type="match status" value="2"/>
</dbReference>
<keyword evidence="4 8" id="KW-0808">Transferase</keyword>
<dbReference type="GO" id="GO:0008260">
    <property type="term" value="F:succinyl-CoA:3-oxo-acid CoA-transferase activity"/>
    <property type="evidence" value="ECO:0007669"/>
    <property type="project" value="UniProtKB-EC"/>
</dbReference>
<dbReference type="STRING" id="53326.A0A016X1A9"/>
<dbReference type="EC" id="2.8.3.5" evidence="8"/>
<dbReference type="GO" id="GO:0005739">
    <property type="term" value="C:mitochondrion"/>
    <property type="evidence" value="ECO:0007669"/>
    <property type="project" value="UniProtKB-SubCell"/>
</dbReference>
<dbReference type="InterPro" id="IPR004164">
    <property type="entry name" value="CoA_transf_AS"/>
</dbReference>
<dbReference type="SMART" id="SM00882">
    <property type="entry name" value="CoA_trans"/>
    <property type="match status" value="2"/>
</dbReference>
<evidence type="ECO:0000256" key="1">
    <source>
        <dbReference type="ARBA" id="ARBA00004173"/>
    </source>
</evidence>
<comment type="caution">
    <text evidence="10">The sequence shown here is derived from an EMBL/GenBank/DDBJ whole genome shotgun (WGS) entry which is preliminary data.</text>
</comment>
<evidence type="ECO:0000256" key="5">
    <source>
        <dbReference type="ARBA" id="ARBA00022946"/>
    </source>
</evidence>
<comment type="function">
    <text evidence="7 8">Key enzyme for ketone body catabolism. Transfers the CoA moiety from succinate to acetoacetate. Formation of the enzyme-CoA intermediate proceeds via an unstable anhydride species formed between the carboxylate groups of the enzyme and substrate.</text>
</comment>
<dbReference type="InterPro" id="IPR012791">
    <property type="entry name" value="3-oxoacid_CoA-transf_B"/>
</dbReference>
<proteinExistence type="inferred from homology"/>
<protein>
    <recommendedName>
        <fullName evidence="8">Succinyl-CoA:3-ketoacid-coenzyme A transferase</fullName>
        <ecNumber evidence="8">2.8.3.5</ecNumber>
    </recommendedName>
</protein>
<evidence type="ECO:0000256" key="6">
    <source>
        <dbReference type="ARBA" id="ARBA00023128"/>
    </source>
</evidence>
<dbReference type="AlphaFoldDB" id="A0A016X1A9"/>
<comment type="similarity">
    <text evidence="3 8">Belongs to the 3-oxoacid CoA-transferase family.</text>
</comment>
<evidence type="ECO:0000313" key="10">
    <source>
        <dbReference type="EMBL" id="EYC45312.1"/>
    </source>
</evidence>
<keyword evidence="11" id="KW-1185">Reference proteome</keyword>
<evidence type="ECO:0000256" key="4">
    <source>
        <dbReference type="ARBA" id="ARBA00022679"/>
    </source>
</evidence>
<dbReference type="EMBL" id="JARK01000032">
    <property type="protein sequence ID" value="EYC45312.1"/>
    <property type="molecule type" value="Genomic_DNA"/>
</dbReference>
<comment type="catalytic activity">
    <reaction evidence="8">
        <text>a 3-oxo acid + succinyl-CoA = a 3-oxoacyl-CoA + succinate</text>
        <dbReference type="Rhea" id="RHEA:24564"/>
        <dbReference type="ChEBI" id="CHEBI:30031"/>
        <dbReference type="ChEBI" id="CHEBI:35973"/>
        <dbReference type="ChEBI" id="CHEBI:57292"/>
        <dbReference type="ChEBI" id="CHEBI:90726"/>
        <dbReference type="EC" id="2.8.3.5"/>
    </reaction>
</comment>
<evidence type="ECO:0000256" key="3">
    <source>
        <dbReference type="ARBA" id="ARBA00007154"/>
    </source>
</evidence>
<evidence type="ECO:0000313" key="11">
    <source>
        <dbReference type="Proteomes" id="UP000024635"/>
    </source>
</evidence>
<dbReference type="PROSITE" id="PS01274">
    <property type="entry name" value="COA_TRANSF_2"/>
    <property type="match status" value="1"/>
</dbReference>
<dbReference type="FunFam" id="3.40.1080.10:FF:000002">
    <property type="entry name" value="Succinyl-CoA:3-ketoacid-coenzyme A transferase, mitochondrial"/>
    <property type="match status" value="1"/>
</dbReference>
<dbReference type="NCBIfam" id="TIGR02428">
    <property type="entry name" value="pcaJ_scoB_fam"/>
    <property type="match status" value="1"/>
</dbReference>
<dbReference type="InterPro" id="IPR004163">
    <property type="entry name" value="CoA_transf_BS"/>
</dbReference>
<organism evidence="10 11">
    <name type="scientific">Ancylostoma ceylanicum</name>
    <dbReference type="NCBI Taxonomy" id="53326"/>
    <lineage>
        <taxon>Eukaryota</taxon>
        <taxon>Metazoa</taxon>
        <taxon>Ecdysozoa</taxon>
        <taxon>Nematoda</taxon>
        <taxon>Chromadorea</taxon>
        <taxon>Rhabditida</taxon>
        <taxon>Rhabditina</taxon>
        <taxon>Rhabditomorpha</taxon>
        <taxon>Strongyloidea</taxon>
        <taxon>Ancylostomatidae</taxon>
        <taxon>Ancylostomatinae</taxon>
        <taxon>Ancylostoma</taxon>
    </lineage>
</organism>
<keyword evidence="5" id="KW-0809">Transit peptide</keyword>
<reference evidence="11" key="1">
    <citation type="journal article" date="2015" name="Nat. Genet.">
        <title>The genome and transcriptome of the zoonotic hookworm Ancylostoma ceylanicum identify infection-specific gene families.</title>
        <authorList>
            <person name="Schwarz E.M."/>
            <person name="Hu Y."/>
            <person name="Antoshechkin I."/>
            <person name="Miller M.M."/>
            <person name="Sternberg P.W."/>
            <person name="Aroian R.V."/>
        </authorList>
    </citation>
    <scope>NUCLEOTIDE SEQUENCE</scope>
    <source>
        <strain evidence="11">HY135</strain>
    </source>
</reference>
<dbReference type="OrthoDB" id="1933379at2759"/>
<gene>
    <name evidence="10" type="primary">Acey_s0432.g1352</name>
    <name evidence="10" type="synonym">Acey-C05C10.3</name>
    <name evidence="10" type="ORF">Y032_0432g1352</name>
</gene>
<dbReference type="UniPathway" id="UPA00929">
    <property type="reaction ID" value="UER00894"/>
</dbReference>
<dbReference type="PANTHER" id="PTHR13707:SF23">
    <property type="entry name" value="SUCCINYL-COA:3-KETOACID-COENZYME A TRANSFERASE"/>
    <property type="match status" value="1"/>
</dbReference>
<comment type="pathway">
    <text evidence="2 8">Ketone metabolism; succinyl-CoA degradation; acetoacetyl-CoA from succinyl-CoA: step 1/1.</text>
</comment>
<evidence type="ECO:0000256" key="2">
    <source>
        <dbReference type="ARBA" id="ARBA00004753"/>
    </source>
</evidence>
<dbReference type="Pfam" id="PF01144">
    <property type="entry name" value="CoA_trans"/>
    <property type="match status" value="2"/>
</dbReference>
<dbReference type="Gene3D" id="3.40.1080.10">
    <property type="entry name" value="Glutaconate Coenzyme A-transferase"/>
    <property type="match status" value="2"/>
</dbReference>
<dbReference type="InterPro" id="IPR014388">
    <property type="entry name" value="3-oxoacid_CoA-transferase"/>
</dbReference>
<evidence type="ECO:0000256" key="8">
    <source>
        <dbReference type="PIRNR" id="PIRNR000858"/>
    </source>
</evidence>
<dbReference type="PIRSF" id="PIRSF000858">
    <property type="entry name" value="SCOT-t"/>
    <property type="match status" value="1"/>
</dbReference>
<dbReference type="GO" id="GO:0046952">
    <property type="term" value="P:ketone body catabolic process"/>
    <property type="evidence" value="ECO:0007669"/>
    <property type="project" value="InterPro"/>
</dbReference>
<dbReference type="InterPro" id="IPR037171">
    <property type="entry name" value="NagB/RpiA_transferase-like"/>
</dbReference>
<feature type="active site" description="5-glutamyl coenzyme A thioester intermediate" evidence="9">
    <location>
        <position position="340"/>
    </location>
</feature>
<dbReference type="PANTHER" id="PTHR13707">
    <property type="entry name" value="KETOACID-COENZYME A TRANSFERASE"/>
    <property type="match status" value="1"/>
</dbReference>
<name>A0A016X1A9_9BILA</name>
<accession>A0A016X1A9</accession>
<dbReference type="InterPro" id="IPR012792">
    <property type="entry name" value="3-oxoacid_CoA-transf_A"/>
</dbReference>
<dbReference type="PROSITE" id="PS01273">
    <property type="entry name" value="COA_TRANSF_1"/>
    <property type="match status" value="1"/>
</dbReference>